<feature type="domain" description="SGNH" evidence="4">
    <location>
        <begin position="438"/>
        <end position="659"/>
    </location>
</feature>
<dbReference type="Pfam" id="PF01757">
    <property type="entry name" value="Acyl_transf_3"/>
    <property type="match status" value="1"/>
</dbReference>
<dbReference type="PANTHER" id="PTHR23028">
    <property type="entry name" value="ACETYLTRANSFERASE"/>
    <property type="match status" value="1"/>
</dbReference>
<dbReference type="PANTHER" id="PTHR23028:SF53">
    <property type="entry name" value="ACYL_TRANSF_3 DOMAIN-CONTAINING PROTEIN"/>
    <property type="match status" value="1"/>
</dbReference>
<dbReference type="EMBL" id="FNFV01000016">
    <property type="protein sequence ID" value="SDL13236.1"/>
    <property type="molecule type" value="Genomic_DNA"/>
</dbReference>
<feature type="transmembrane region" description="Helical" evidence="2">
    <location>
        <begin position="154"/>
        <end position="170"/>
    </location>
</feature>
<dbReference type="GO" id="GO:0016020">
    <property type="term" value="C:membrane"/>
    <property type="evidence" value="ECO:0007669"/>
    <property type="project" value="TreeGrafter"/>
</dbReference>
<name>A0A1G9HKE8_9RHOB</name>
<evidence type="ECO:0000259" key="3">
    <source>
        <dbReference type="Pfam" id="PF01757"/>
    </source>
</evidence>
<proteinExistence type="predicted"/>
<evidence type="ECO:0000313" key="6">
    <source>
        <dbReference type="Proteomes" id="UP000199328"/>
    </source>
</evidence>
<organism evidence="5 6">
    <name type="scientific">Meinhardsimonia xiamenensis</name>
    <dbReference type="NCBI Taxonomy" id="990712"/>
    <lineage>
        <taxon>Bacteria</taxon>
        <taxon>Pseudomonadati</taxon>
        <taxon>Pseudomonadota</taxon>
        <taxon>Alphaproteobacteria</taxon>
        <taxon>Rhodobacterales</taxon>
        <taxon>Paracoccaceae</taxon>
        <taxon>Meinhardsimonia</taxon>
    </lineage>
</organism>
<sequence>MQQAVTSSQSLYELPELDALRAFAIMIVLLFHLDVAGFGTGYLGVDLFFTLSGYLMVFTMLRDQERHGRFRVGAFFARRVRRILPPLVITAVATLAVSFLLFSPQALKDISDQALNTLLLASNFFFMNQAGYFAPENELRPFLHSWSLSVEEQFYIVFGLILFVSRWISFRAVLSVAALLALGMLGLGLALARGVPLPVPSEYLFASPQRAMDVLFYNSIYRAPHFLLGGVMPLYGLHRMAPLRGVPALLALVLPPAVLVAISGLGASWLLSPVAALLAPVMLLRNEVSARLGRIALIAFIAALSYQLYLVHWPVIVFWRQVTFAELTWPTQLLLGAISVVLALGLRRLADPVAARLFAPALRERAAGWAGLAAPWALGLVVAVYGNWSDGAPWRIPQERLMQLSADEWRAAESRYCAGTNFLDGRELGWTAGDPVFTCRRARPGGPRIVVWGDSHARHLLPGLSEVFPEADIYIAYFTSCSPFSGFSGYLNVFNGRTAHAEICAQRNRALLEELAVMGPVTVILHHYAYEPGNHPQEWHDAVRHVLSRLEELGDEVLWFGPVIKPDRLLIECRRVPGVIPDSLLKKRCRGDAEMAATLIAENAELARLYAPTFVDVAPAFCPDGRIESCTAGDARTPLFRDKHHLTVPGSVALVSRFRDRVAPMLDRTREASLRVGVGPSEAPMGPAPSRVVDPVPLPR</sequence>
<keyword evidence="2" id="KW-1133">Transmembrane helix</keyword>
<feature type="domain" description="Acyltransferase 3" evidence="3">
    <location>
        <begin position="16"/>
        <end position="345"/>
    </location>
</feature>
<evidence type="ECO:0000256" key="2">
    <source>
        <dbReference type="SAM" id="Phobius"/>
    </source>
</evidence>
<dbReference type="AlphaFoldDB" id="A0A1G9HKE8"/>
<feature type="transmembrane region" description="Helical" evidence="2">
    <location>
        <begin position="257"/>
        <end position="283"/>
    </location>
</feature>
<dbReference type="GO" id="GO:0016747">
    <property type="term" value="F:acyltransferase activity, transferring groups other than amino-acyl groups"/>
    <property type="evidence" value="ECO:0007669"/>
    <property type="project" value="InterPro"/>
</dbReference>
<keyword evidence="6" id="KW-1185">Reference proteome</keyword>
<dbReference type="RefSeq" id="WP_106176399.1">
    <property type="nucleotide sequence ID" value="NZ_FNFV01000016.1"/>
</dbReference>
<evidence type="ECO:0000256" key="1">
    <source>
        <dbReference type="SAM" id="MobiDB-lite"/>
    </source>
</evidence>
<keyword evidence="5" id="KW-0378">Hydrolase</keyword>
<reference evidence="6" key="1">
    <citation type="submission" date="2016-10" db="EMBL/GenBank/DDBJ databases">
        <authorList>
            <person name="Varghese N."/>
            <person name="Submissions S."/>
        </authorList>
    </citation>
    <scope>NUCLEOTIDE SEQUENCE [LARGE SCALE GENOMIC DNA]</scope>
    <source>
        <strain evidence="6">CGMCC 1.10789</strain>
    </source>
</reference>
<feature type="transmembrane region" description="Helical" evidence="2">
    <location>
        <begin position="215"/>
        <end position="237"/>
    </location>
</feature>
<dbReference type="STRING" id="990712.SAMN05216257_1166"/>
<feature type="region of interest" description="Disordered" evidence="1">
    <location>
        <begin position="677"/>
        <end position="700"/>
    </location>
</feature>
<evidence type="ECO:0000259" key="4">
    <source>
        <dbReference type="Pfam" id="PF19040"/>
    </source>
</evidence>
<dbReference type="Pfam" id="PF19040">
    <property type="entry name" value="SGNH"/>
    <property type="match status" value="1"/>
</dbReference>
<gene>
    <name evidence="5" type="ORF">SAMN05216257_1166</name>
</gene>
<feature type="transmembrane region" description="Helical" evidence="2">
    <location>
        <begin position="176"/>
        <end position="195"/>
    </location>
</feature>
<keyword evidence="5" id="KW-0808">Transferase</keyword>
<feature type="transmembrane region" description="Helical" evidence="2">
    <location>
        <begin position="83"/>
        <end position="102"/>
    </location>
</feature>
<feature type="transmembrane region" description="Helical" evidence="2">
    <location>
        <begin position="295"/>
        <end position="315"/>
    </location>
</feature>
<protein>
    <submittedName>
        <fullName evidence="5">Peptidoglycan/LPS O-acetylase OafA/YrhL, contains acyltransferase and SGNH-hydrolase domains</fullName>
    </submittedName>
</protein>
<keyword evidence="2" id="KW-0812">Transmembrane</keyword>
<evidence type="ECO:0000313" key="5">
    <source>
        <dbReference type="EMBL" id="SDL13236.1"/>
    </source>
</evidence>
<dbReference type="GO" id="GO:0016787">
    <property type="term" value="F:hydrolase activity"/>
    <property type="evidence" value="ECO:0007669"/>
    <property type="project" value="UniProtKB-KW"/>
</dbReference>
<keyword evidence="2" id="KW-0472">Membrane</keyword>
<dbReference type="OrthoDB" id="9796461at2"/>
<dbReference type="Proteomes" id="UP000199328">
    <property type="component" value="Unassembled WGS sequence"/>
</dbReference>
<feature type="transmembrane region" description="Helical" evidence="2">
    <location>
        <begin position="45"/>
        <end position="62"/>
    </location>
</feature>
<keyword evidence="5" id="KW-0012">Acyltransferase</keyword>
<feature type="transmembrane region" description="Helical" evidence="2">
    <location>
        <begin position="367"/>
        <end position="388"/>
    </location>
</feature>
<accession>A0A1G9HKE8</accession>
<dbReference type="InterPro" id="IPR043968">
    <property type="entry name" value="SGNH"/>
</dbReference>
<dbReference type="InterPro" id="IPR002656">
    <property type="entry name" value="Acyl_transf_3_dom"/>
</dbReference>
<dbReference type="GO" id="GO:0009103">
    <property type="term" value="P:lipopolysaccharide biosynthetic process"/>
    <property type="evidence" value="ECO:0007669"/>
    <property type="project" value="TreeGrafter"/>
</dbReference>
<feature type="transmembrane region" description="Helical" evidence="2">
    <location>
        <begin position="327"/>
        <end position="346"/>
    </location>
</feature>
<dbReference type="InterPro" id="IPR050879">
    <property type="entry name" value="Acyltransferase_3"/>
</dbReference>